<proteinExistence type="predicted"/>
<dbReference type="SUPFAM" id="SSF50998">
    <property type="entry name" value="Quinoprotein alcohol dehydrogenase-like"/>
    <property type="match status" value="1"/>
</dbReference>
<name>A0ABT5AYS0_9BACT</name>
<evidence type="ECO:0008006" key="3">
    <source>
        <dbReference type="Google" id="ProtNLM"/>
    </source>
</evidence>
<evidence type="ECO:0000313" key="1">
    <source>
        <dbReference type="EMBL" id="MDC0666994.1"/>
    </source>
</evidence>
<dbReference type="RefSeq" id="WP_271994793.1">
    <property type="nucleotide sequence ID" value="NZ_JAQNDN010000001.1"/>
</dbReference>
<dbReference type="EMBL" id="JAQNDN010000001">
    <property type="protein sequence ID" value="MDC0666994.1"/>
    <property type="molecule type" value="Genomic_DNA"/>
</dbReference>
<dbReference type="Proteomes" id="UP001217838">
    <property type="component" value="Unassembled WGS sequence"/>
</dbReference>
<sequence length="387" mass="41187">MSPYHWLPTLDALVLRRDDATAALVASAKKDGTAALTLSVTPTAGRPRKKAFPIIDKALCAALADGFVASVAATGALLVHTEVGATMGSQFVVDEPHHCAWLGDWGFLRRVDLRDGRVTSFALGDCPAVRELVSDRNGGVHALVDEDTTPPTDGFRAPAGDLLRFAVLHCDGAHVERRRVFETSRSDPQPLCLSLARADDGSLLVPHPGGFALLDPAGAVVRAFAVGETKYWGPRAALAPGGRRLAYTAGAGRLALVDLERDVEIVVEAAMDDAMALVAYDDGVVDVSTGTPNWDFQRWGAAGRIASTSHRAASYAVSPDRDWVYSCDGLWKATNLRTGEQRDGQIIGAARAPKVVCTAEHLYIRTSRGVFQRYARAAEVAGASMSS</sequence>
<comment type="caution">
    <text evidence="1">The sequence shown here is derived from an EMBL/GenBank/DDBJ whole genome shotgun (WGS) entry which is preliminary data.</text>
</comment>
<keyword evidence="2" id="KW-1185">Reference proteome</keyword>
<evidence type="ECO:0000313" key="2">
    <source>
        <dbReference type="Proteomes" id="UP001217838"/>
    </source>
</evidence>
<organism evidence="1 2">
    <name type="scientific">Nannocystis radixulma</name>
    <dbReference type="NCBI Taxonomy" id="2995305"/>
    <lineage>
        <taxon>Bacteria</taxon>
        <taxon>Pseudomonadati</taxon>
        <taxon>Myxococcota</taxon>
        <taxon>Polyangia</taxon>
        <taxon>Nannocystales</taxon>
        <taxon>Nannocystaceae</taxon>
        <taxon>Nannocystis</taxon>
    </lineage>
</organism>
<reference evidence="1 2" key="1">
    <citation type="submission" date="2022-11" db="EMBL/GenBank/DDBJ databases">
        <title>Minimal conservation of predation-associated metabolite biosynthetic gene clusters underscores biosynthetic potential of Myxococcota including descriptions for ten novel species: Archangium lansinium sp. nov., Myxococcus landrumus sp. nov., Nannocystis bai.</title>
        <authorList>
            <person name="Ahearne A."/>
            <person name="Stevens C."/>
            <person name="Dowd S."/>
        </authorList>
    </citation>
    <scope>NUCLEOTIDE SEQUENCE [LARGE SCALE GENOMIC DNA]</scope>
    <source>
        <strain evidence="1 2">NCELM</strain>
    </source>
</reference>
<accession>A0ABT5AYS0</accession>
<protein>
    <recommendedName>
        <fullName evidence="3">DUF4915 domain-containing protein</fullName>
    </recommendedName>
</protein>
<dbReference type="InterPro" id="IPR011047">
    <property type="entry name" value="Quinoprotein_ADH-like_sf"/>
</dbReference>
<gene>
    <name evidence="1" type="ORF">POL58_04565</name>
</gene>